<dbReference type="GO" id="GO:0016114">
    <property type="term" value="P:terpenoid biosynthetic process"/>
    <property type="evidence" value="ECO:0007669"/>
    <property type="project" value="InterPro"/>
</dbReference>
<dbReference type="Proteomes" id="UP001417504">
    <property type="component" value="Unassembled WGS sequence"/>
</dbReference>
<dbReference type="PANTHER" id="PTHR43322">
    <property type="entry name" value="1-D-DEOXYXYLULOSE 5-PHOSPHATE SYNTHASE-RELATED"/>
    <property type="match status" value="1"/>
</dbReference>
<dbReference type="InterPro" id="IPR009014">
    <property type="entry name" value="Transketo_C/PFOR_II"/>
</dbReference>
<dbReference type="GO" id="GO:0008661">
    <property type="term" value="F:1-deoxy-D-xylulose-5-phosphate synthase activity"/>
    <property type="evidence" value="ECO:0007669"/>
    <property type="project" value="InterPro"/>
</dbReference>
<sequence>MEMVFMMSSSSSGRSSGRLGSLHDFIRSRPIITNKYQLLHLPTNNNDKFSKYHNHNNKQYHARLILDDLRSCRAHKQSTTALIHDDVCYPPFQFQISHTSLSTTINGVHEDIKADAAGSSTLVLPIKSKGTVVPLPLPQSSSRSSSIGCGDNGIRVLKEGRKVAVLGYGGAALVQSCLTAASILTVHGLSITVADAAVNIGDLIRRLAQDHQVLVTVEEARSTKFGSQLSRFLSSNGPLHRGRLKWRAMTLPVPEEHSKEEDQNNSKYAAAAGLNSKHIASTVLSLVSDHQDVFLIM</sequence>
<dbReference type="Gene3D" id="3.40.50.920">
    <property type="match status" value="1"/>
</dbReference>
<dbReference type="PANTHER" id="PTHR43322:SF6">
    <property type="entry name" value="1-DEOXY-D-XYLULOSE-5-PHOSPHATE SYNTHASE"/>
    <property type="match status" value="1"/>
</dbReference>
<evidence type="ECO:0000256" key="2">
    <source>
        <dbReference type="ARBA" id="ARBA00011738"/>
    </source>
</evidence>
<dbReference type="SUPFAM" id="SSF52922">
    <property type="entry name" value="TK C-terminal domain-like"/>
    <property type="match status" value="1"/>
</dbReference>
<evidence type="ECO:0000313" key="6">
    <source>
        <dbReference type="EMBL" id="KAK9101691.1"/>
    </source>
</evidence>
<keyword evidence="3" id="KW-0808">Transferase</keyword>
<comment type="subunit">
    <text evidence="2">Homodimer.</text>
</comment>
<evidence type="ECO:0000259" key="5">
    <source>
        <dbReference type="Pfam" id="PF02780"/>
    </source>
</evidence>
<name>A0AAP0EXT2_9MAGN</name>
<protein>
    <recommendedName>
        <fullName evidence="5">Transketolase C-terminal domain-containing protein</fullName>
    </recommendedName>
</protein>
<keyword evidence="4" id="KW-0786">Thiamine pyrophosphate</keyword>
<accession>A0AAP0EXT2</accession>
<evidence type="ECO:0000256" key="3">
    <source>
        <dbReference type="ARBA" id="ARBA00022679"/>
    </source>
</evidence>
<evidence type="ECO:0000313" key="7">
    <source>
        <dbReference type="Proteomes" id="UP001417504"/>
    </source>
</evidence>
<dbReference type="EMBL" id="JBBNAE010000008">
    <property type="protein sequence ID" value="KAK9101691.1"/>
    <property type="molecule type" value="Genomic_DNA"/>
</dbReference>
<feature type="domain" description="Transketolase C-terminal" evidence="5">
    <location>
        <begin position="155"/>
        <end position="259"/>
    </location>
</feature>
<dbReference type="AlphaFoldDB" id="A0AAP0EXT2"/>
<keyword evidence="7" id="KW-1185">Reference proteome</keyword>
<evidence type="ECO:0000256" key="4">
    <source>
        <dbReference type="ARBA" id="ARBA00023052"/>
    </source>
</evidence>
<dbReference type="InterPro" id="IPR005477">
    <property type="entry name" value="Dxylulose-5-P_synthase"/>
</dbReference>
<evidence type="ECO:0000256" key="1">
    <source>
        <dbReference type="ARBA" id="ARBA00001946"/>
    </source>
</evidence>
<comment type="caution">
    <text evidence="6">The sequence shown here is derived from an EMBL/GenBank/DDBJ whole genome shotgun (WGS) entry which is preliminary data.</text>
</comment>
<proteinExistence type="predicted"/>
<comment type="cofactor">
    <cofactor evidence="1">
        <name>Mg(2+)</name>
        <dbReference type="ChEBI" id="CHEBI:18420"/>
    </cofactor>
</comment>
<dbReference type="Pfam" id="PF02780">
    <property type="entry name" value="Transketolase_C"/>
    <property type="match status" value="1"/>
</dbReference>
<gene>
    <name evidence="6" type="ORF">Sjap_018945</name>
</gene>
<dbReference type="InterPro" id="IPR033248">
    <property type="entry name" value="Transketolase_C"/>
</dbReference>
<organism evidence="6 7">
    <name type="scientific">Stephania japonica</name>
    <dbReference type="NCBI Taxonomy" id="461633"/>
    <lineage>
        <taxon>Eukaryota</taxon>
        <taxon>Viridiplantae</taxon>
        <taxon>Streptophyta</taxon>
        <taxon>Embryophyta</taxon>
        <taxon>Tracheophyta</taxon>
        <taxon>Spermatophyta</taxon>
        <taxon>Magnoliopsida</taxon>
        <taxon>Ranunculales</taxon>
        <taxon>Menispermaceae</taxon>
        <taxon>Menispermoideae</taxon>
        <taxon>Cissampelideae</taxon>
        <taxon>Stephania</taxon>
    </lineage>
</organism>
<reference evidence="6 7" key="1">
    <citation type="submission" date="2024-01" db="EMBL/GenBank/DDBJ databases">
        <title>Genome assemblies of Stephania.</title>
        <authorList>
            <person name="Yang L."/>
        </authorList>
    </citation>
    <scope>NUCLEOTIDE SEQUENCE [LARGE SCALE GENOMIC DNA]</scope>
    <source>
        <strain evidence="6">QJT</strain>
        <tissue evidence="6">Leaf</tissue>
    </source>
</reference>